<evidence type="ECO:0000313" key="3">
    <source>
        <dbReference type="Proteomes" id="UP001165368"/>
    </source>
</evidence>
<keyword evidence="3" id="KW-1185">Reference proteome</keyword>
<proteinExistence type="predicted"/>
<name>A0ABS9L2P7_9MICC</name>
<comment type="caution">
    <text evidence="2">The sequence shown here is derived from an EMBL/GenBank/DDBJ whole genome shotgun (WGS) entry which is preliminary data.</text>
</comment>
<dbReference type="RefSeq" id="WP_237817990.1">
    <property type="nucleotide sequence ID" value="NZ_JAKLTQ010000001.1"/>
</dbReference>
<feature type="region of interest" description="Disordered" evidence="1">
    <location>
        <begin position="1"/>
        <end position="20"/>
    </location>
</feature>
<dbReference type="InterPro" id="IPR025449">
    <property type="entry name" value="JetB"/>
</dbReference>
<evidence type="ECO:0000313" key="2">
    <source>
        <dbReference type="EMBL" id="MCG2620908.1"/>
    </source>
</evidence>
<reference evidence="2" key="1">
    <citation type="submission" date="2022-01" db="EMBL/GenBank/DDBJ databases">
        <authorList>
            <person name="Jo J.-H."/>
            <person name="Im W.-T."/>
        </authorList>
    </citation>
    <scope>NUCLEOTIDE SEQUENCE</scope>
    <source>
        <strain evidence="2">I2-34</strain>
    </source>
</reference>
<evidence type="ECO:0000256" key="1">
    <source>
        <dbReference type="SAM" id="MobiDB-lite"/>
    </source>
</evidence>
<gene>
    <name evidence="2" type="ORF">LVY72_03150</name>
</gene>
<protein>
    <submittedName>
        <fullName evidence="2">DUF4194 domain-containing protein</fullName>
    </submittedName>
</protein>
<dbReference type="Pfam" id="PF13835">
    <property type="entry name" value="DUF4194"/>
    <property type="match status" value="1"/>
</dbReference>
<dbReference type="Proteomes" id="UP001165368">
    <property type="component" value="Unassembled WGS sequence"/>
</dbReference>
<feature type="region of interest" description="Disordered" evidence="1">
    <location>
        <begin position="231"/>
        <end position="272"/>
    </location>
</feature>
<sequence length="272" mass="29418">MTTGETIETAEPRDRPEDLQSDAAAGYRAERSLFDGDTGSFPLKIRQALVRLLRGPYIDGVADPRLWGLILDNREAIATYLCEVFLVLTIDPERKIAMLTPAEVDAPHTAPIQPRKPLRREETLLALRLRLLLDRHAGTGTEAVVSRAGAREILAEHRHPGMVDDKRLEELTDSSLARLAALKLLLPTELPDEYRVSSALALALPFDTIDEIPAYLDALDRTADSLEEELPFEGLGGADTGPDGSGPVPPGTIAPGAAGLDAASFDDGEDEL</sequence>
<accession>A0ABS9L2P7</accession>
<dbReference type="EMBL" id="JAKLTQ010000001">
    <property type="protein sequence ID" value="MCG2620908.1"/>
    <property type="molecule type" value="Genomic_DNA"/>
</dbReference>
<organism evidence="2 3">
    <name type="scientific">Arthrobacter hankyongi</name>
    <dbReference type="NCBI Taxonomy" id="2904801"/>
    <lineage>
        <taxon>Bacteria</taxon>
        <taxon>Bacillati</taxon>
        <taxon>Actinomycetota</taxon>
        <taxon>Actinomycetes</taxon>
        <taxon>Micrococcales</taxon>
        <taxon>Micrococcaceae</taxon>
        <taxon>Arthrobacter</taxon>
    </lineage>
</organism>